<comment type="caution">
    <text evidence="2">The sequence shown here is derived from an EMBL/GenBank/DDBJ whole genome shotgun (WGS) entry which is preliminary data.</text>
</comment>
<proteinExistence type="predicted"/>
<dbReference type="Proteomes" id="UP000294963">
    <property type="component" value="Unassembled WGS sequence"/>
</dbReference>
<dbReference type="OrthoDB" id="6401922at2"/>
<gene>
    <name evidence="2" type="ORF">EC844_101266</name>
</gene>
<evidence type="ECO:0000313" key="3">
    <source>
        <dbReference type="Proteomes" id="UP000294963"/>
    </source>
</evidence>
<accession>A0A4R1Y6X2</accession>
<evidence type="ECO:0000313" key="2">
    <source>
        <dbReference type="EMBL" id="TCM70990.1"/>
    </source>
</evidence>
<feature type="chain" id="PRO_5020233739" evidence="1">
    <location>
        <begin position="21"/>
        <end position="122"/>
    </location>
</feature>
<evidence type="ECO:0000256" key="1">
    <source>
        <dbReference type="SAM" id="SignalP"/>
    </source>
</evidence>
<name>A0A4R1Y6X2_ACICA</name>
<reference evidence="2 3" key="1">
    <citation type="submission" date="2019-03" db="EMBL/GenBank/DDBJ databases">
        <title>Genomic analyses of the natural microbiome of Caenorhabditis elegans.</title>
        <authorList>
            <person name="Samuel B."/>
        </authorList>
    </citation>
    <scope>NUCLEOTIDE SEQUENCE [LARGE SCALE GENOMIC DNA]</scope>
    <source>
        <strain evidence="2 3">JUb89</strain>
    </source>
</reference>
<keyword evidence="1" id="KW-0732">Signal</keyword>
<organism evidence="2 3">
    <name type="scientific">Acinetobacter calcoaceticus</name>
    <dbReference type="NCBI Taxonomy" id="471"/>
    <lineage>
        <taxon>Bacteria</taxon>
        <taxon>Pseudomonadati</taxon>
        <taxon>Pseudomonadota</taxon>
        <taxon>Gammaproteobacteria</taxon>
        <taxon>Moraxellales</taxon>
        <taxon>Moraxellaceae</taxon>
        <taxon>Acinetobacter</taxon>
        <taxon>Acinetobacter calcoaceticus/baumannii complex</taxon>
    </lineage>
</organism>
<keyword evidence="3" id="KW-1185">Reference proteome</keyword>
<feature type="signal peptide" evidence="1">
    <location>
        <begin position="1"/>
        <end position="20"/>
    </location>
</feature>
<dbReference type="AlphaFoldDB" id="A0A4R1Y6X2"/>
<protein>
    <submittedName>
        <fullName evidence="2">Uncharacterized protein</fullName>
    </submittedName>
</protein>
<dbReference type="EMBL" id="SLVJ01000001">
    <property type="protein sequence ID" value="TCM70990.1"/>
    <property type="molecule type" value="Genomic_DNA"/>
</dbReference>
<sequence length="122" mass="14235">MSKCARLLFLISALSTTALYAQEAKIEAFKAPFYVGQSVMACGKLVETKHLSNRHYLNLDKAYPNQTLTLLVWDTDYRWFEERFGKIDAMIGQRFCARGTIEEYKNNMQLKIKNPQFLRLMK</sequence>